<feature type="compositionally biased region" description="Low complexity" evidence="1">
    <location>
        <begin position="8"/>
        <end position="27"/>
    </location>
</feature>
<dbReference type="Gene3D" id="2.60.120.620">
    <property type="entry name" value="q2cbj1_9rhob like domain"/>
    <property type="match status" value="1"/>
</dbReference>
<dbReference type="Pfam" id="PF05721">
    <property type="entry name" value="PhyH"/>
    <property type="match status" value="1"/>
</dbReference>
<dbReference type="SUPFAM" id="SSF51197">
    <property type="entry name" value="Clavaminate synthase-like"/>
    <property type="match status" value="1"/>
</dbReference>
<reference evidence="2" key="1">
    <citation type="submission" date="2021-01" db="EMBL/GenBank/DDBJ databases">
        <authorList>
            <person name="Corre E."/>
            <person name="Pelletier E."/>
            <person name="Niang G."/>
            <person name="Scheremetjew M."/>
            <person name="Finn R."/>
            <person name="Kale V."/>
            <person name="Holt S."/>
            <person name="Cochrane G."/>
            <person name="Meng A."/>
            <person name="Brown T."/>
            <person name="Cohen L."/>
        </authorList>
    </citation>
    <scope>NUCLEOTIDE SEQUENCE</scope>
    <source>
        <strain evidence="2">Clade-D-RCC2572</strain>
    </source>
</reference>
<dbReference type="PANTHER" id="PTHR37563">
    <property type="entry name" value="PHYTANOYL-COA DIOXYGENASE FAMILY PROTEIN (AFU_ORTHOLOGUE AFUA_2G03330)"/>
    <property type="match status" value="1"/>
</dbReference>
<dbReference type="InterPro" id="IPR008775">
    <property type="entry name" value="Phytyl_CoA_dOase-like"/>
</dbReference>
<feature type="region of interest" description="Disordered" evidence="1">
    <location>
        <begin position="1"/>
        <end position="40"/>
    </location>
</feature>
<dbReference type="PANTHER" id="PTHR37563:SF2">
    <property type="entry name" value="PHYTANOYL-COA DIOXYGENASE FAMILY PROTEIN (AFU_ORTHOLOGUE AFUA_2G03330)"/>
    <property type="match status" value="1"/>
</dbReference>
<evidence type="ECO:0000313" key="2">
    <source>
        <dbReference type="EMBL" id="CAD8576802.1"/>
    </source>
</evidence>
<dbReference type="InterPro" id="IPR051961">
    <property type="entry name" value="Fungal_Metabolite_Diox"/>
</dbReference>
<dbReference type="AlphaFoldDB" id="A0A7S0PIP1"/>
<organism evidence="2">
    <name type="scientific">Ostreococcus mediterraneus</name>
    <dbReference type="NCBI Taxonomy" id="1486918"/>
    <lineage>
        <taxon>Eukaryota</taxon>
        <taxon>Viridiplantae</taxon>
        <taxon>Chlorophyta</taxon>
        <taxon>Mamiellophyceae</taxon>
        <taxon>Mamiellales</taxon>
        <taxon>Bathycoccaceae</taxon>
        <taxon>Ostreococcus</taxon>
    </lineage>
</organism>
<gene>
    <name evidence="2" type="ORF">OMED0929_LOCUS866</name>
</gene>
<name>A0A7S0PIP1_9CHLO</name>
<evidence type="ECO:0000256" key="1">
    <source>
        <dbReference type="SAM" id="MobiDB-lite"/>
    </source>
</evidence>
<protein>
    <submittedName>
        <fullName evidence="2">Uncharacterized protein</fullName>
    </submittedName>
</protein>
<proteinExistence type="predicted"/>
<accession>A0A7S0PIP1</accession>
<sequence length="386" mass="41187">MASPLLNAARSSATARRTWLTTTSAASRTRRAPPPPRTRTTRAIASGAEDAFITNAAAAVAAAATSAPPALAPYAPSPLSAEDGLAQLFVCVFILVIGVVGMQTSLVSEDAAREAALEDKVRAQRLAMAGATQSACAGVSAVDMHASDVVSRLRTRGVVRVDEVLSTEASEGLTRFVDETLEANDATTSQRGLSMEVFGNVYCKKNRWDIKLPFEAPVERALRECVKALGEVLREACGADATLVELAALVSDPGSTRQPVHPDTAYRRDPTVYTCFVALQDVARDMGPTLFIPGTNNAQAHVEFREGVERAGPVLERTNEIGVISRGDATLFDSRTLHCGTENESDKRRVLFYFSFQVAGSDNPNAAVSTIRSELRDKFTLAGLLS</sequence>
<dbReference type="EMBL" id="HBEW01000991">
    <property type="protein sequence ID" value="CAD8576802.1"/>
    <property type="molecule type" value="Transcribed_RNA"/>
</dbReference>